<comment type="pathway">
    <text evidence="5">Amino-acid degradation; L-tryptophan degradation via kynurenine pathway; L-kynurenine from L-tryptophan: step 2/2.</text>
</comment>
<evidence type="ECO:0000313" key="8">
    <source>
        <dbReference type="Ensembl" id="ENSPTEP00000038104.1"/>
    </source>
</evidence>
<feature type="active site" description="Nucleophile" evidence="5">
    <location>
        <position position="227"/>
    </location>
</feature>
<dbReference type="InterPro" id="IPR050300">
    <property type="entry name" value="GDXG_lipolytic_enzyme"/>
</dbReference>
<dbReference type="GO" id="GO:0004061">
    <property type="term" value="F:arylformamidase activity"/>
    <property type="evidence" value="ECO:0007669"/>
    <property type="project" value="UniProtKB-UniRule"/>
</dbReference>
<comment type="catalytic activity">
    <reaction evidence="5">
        <text>N-formyl-L-kynurenine + H2O = L-kynurenine + formate + H(+)</text>
        <dbReference type="Rhea" id="RHEA:13009"/>
        <dbReference type="ChEBI" id="CHEBI:15377"/>
        <dbReference type="ChEBI" id="CHEBI:15378"/>
        <dbReference type="ChEBI" id="CHEBI:15740"/>
        <dbReference type="ChEBI" id="CHEBI:57959"/>
        <dbReference type="ChEBI" id="CHEBI:58629"/>
        <dbReference type="EC" id="3.5.1.9"/>
    </reaction>
</comment>
<dbReference type="GO" id="GO:0005829">
    <property type="term" value="C:cytosol"/>
    <property type="evidence" value="ECO:0007669"/>
    <property type="project" value="UniProtKB-SubCell"/>
</dbReference>
<comment type="domain">
    <text evidence="5">The main chain amide nitrogen atoms of the second glycine and its adjacent residue in the HGGXW motif define the oxyanion hole, and stabilize the oxyanion that forms during the nucleophilic attack by the catalytic serine during substrate cleavage.</text>
</comment>
<gene>
    <name evidence="5" type="primary">AFMID</name>
</gene>
<comment type="subcellular location">
    <subcellularLocation>
        <location evidence="5">Cytoplasm</location>
        <location evidence="5">Cytosol</location>
    </subcellularLocation>
    <subcellularLocation>
        <location evidence="5">Nucleus</location>
    </subcellularLocation>
    <text evidence="5">Predominantly cytosolic. Some fraction is nuclear.</text>
</comment>
<evidence type="ECO:0000259" key="7">
    <source>
        <dbReference type="Pfam" id="PF07859"/>
    </source>
</evidence>
<comment type="similarity">
    <text evidence="5">Belongs to the kynurenine formamidase family.</text>
</comment>
<evidence type="ECO:0000256" key="3">
    <source>
        <dbReference type="ARBA" id="ARBA00023079"/>
    </source>
</evidence>
<evidence type="ECO:0000256" key="6">
    <source>
        <dbReference type="SAM" id="MobiDB-lite"/>
    </source>
</evidence>
<dbReference type="FunFam" id="3.40.50.1820:FF:000134">
    <property type="entry name" value="Kynurenine formamidase"/>
    <property type="match status" value="1"/>
</dbReference>
<name>A0A8C9IKA4_9PRIM</name>
<evidence type="ECO:0000256" key="5">
    <source>
        <dbReference type="HAMAP-Rule" id="MF_03014"/>
    </source>
</evidence>
<feature type="domain" description="Alpha/beta hydrolase fold-3" evidence="7">
    <location>
        <begin position="155"/>
        <end position="342"/>
    </location>
</feature>
<comment type="function">
    <text evidence="5">Catalyzes the hydrolysis of N-formyl-L-kynurenine to L-kynurenine, the second step in the kynurenine pathway of tryptophan degradation. Kynurenine may be further oxidized to nicotinic acid, NAD(H) and NADP(H). Required for elimination of toxic metabolites.</text>
</comment>
<dbReference type="AlphaFoldDB" id="A0A8C9IKA4"/>
<dbReference type="SUPFAM" id="SSF53474">
    <property type="entry name" value="alpha/beta-Hydrolases"/>
    <property type="match status" value="1"/>
</dbReference>
<accession>A0A8C9IKA4</accession>
<protein>
    <recommendedName>
        <fullName evidence="5">Kynurenine formamidase</fullName>
        <shortName evidence="5">KFA</shortName>
        <shortName evidence="5">KFase</shortName>
        <ecNumber evidence="5">3.5.1.9</ecNumber>
    </recommendedName>
    <alternativeName>
        <fullName evidence="5">Arylformamidase</fullName>
    </alternativeName>
    <alternativeName>
        <fullName evidence="5">N-formylkynurenine formamidase</fullName>
        <shortName evidence="5">FKF</shortName>
    </alternativeName>
</protein>
<comment type="subunit">
    <text evidence="5">Homodimer.</text>
</comment>
<sequence length="408" mass="45550">MCAEAAAVASVFGILDHQALVLSNLEATDTSHQLCAARGERVRPSQAGLWQYKGVTRTSAVDTAMAISDVGLPGEVPWKKMSAEELENQYCPSQWGVRLRAEEALRTYSQIGIEATRRARATRKSLLHVPYGDGEGEKLDIYFPDEAAEALPFFLFFHGGYWQSGSKDESAFMVDPLTAQGVAVVIVAYDIAPKGTLDQMVDQVTRSVAFVQKQYPSNEGIYLCGHSAGAHLAAMMLLANWTKHGVTPNLKGFFLVSGVFDLEPIMYTSQNVALQLTLEDAQRNSPQLKVAQAQPVDPTCRVLVVVGQFDSPEFHRQSWEFYQNLCQGEWKASFEQLHDVDHFEIVENLTQKDNMLTQVGPHPWQPFRGRQHRSCRSLLDAQTRSSRPAWPTWRNSVSTKNTKKISQM</sequence>
<feature type="active site" evidence="5">
    <location>
        <position position="310"/>
    </location>
</feature>
<feature type="compositionally biased region" description="Polar residues" evidence="6">
    <location>
        <begin position="393"/>
        <end position="408"/>
    </location>
</feature>
<evidence type="ECO:0000256" key="4">
    <source>
        <dbReference type="ARBA" id="ARBA00023242"/>
    </source>
</evidence>
<dbReference type="Proteomes" id="UP000694416">
    <property type="component" value="Unplaced"/>
</dbReference>
<dbReference type="InterPro" id="IPR013094">
    <property type="entry name" value="AB_hydrolase_3"/>
</dbReference>
<dbReference type="PANTHER" id="PTHR48081:SF33">
    <property type="entry name" value="KYNURENINE FORMAMIDASE"/>
    <property type="match status" value="1"/>
</dbReference>
<organism evidence="8 9">
    <name type="scientific">Piliocolobus tephrosceles</name>
    <name type="common">Ugandan red Colobus</name>
    <dbReference type="NCBI Taxonomy" id="591936"/>
    <lineage>
        <taxon>Eukaryota</taxon>
        <taxon>Metazoa</taxon>
        <taxon>Chordata</taxon>
        <taxon>Craniata</taxon>
        <taxon>Vertebrata</taxon>
        <taxon>Euteleostomi</taxon>
        <taxon>Mammalia</taxon>
        <taxon>Eutheria</taxon>
        <taxon>Euarchontoglires</taxon>
        <taxon>Primates</taxon>
        <taxon>Haplorrhini</taxon>
        <taxon>Catarrhini</taxon>
        <taxon>Cercopithecidae</taxon>
        <taxon>Colobinae</taxon>
        <taxon>Piliocolobus</taxon>
    </lineage>
</organism>
<keyword evidence="4 5" id="KW-0539">Nucleus</keyword>
<evidence type="ECO:0000256" key="2">
    <source>
        <dbReference type="ARBA" id="ARBA00022801"/>
    </source>
</evidence>
<dbReference type="HAMAP" id="MF_03014">
    <property type="entry name" value="KFase"/>
    <property type="match status" value="1"/>
</dbReference>
<keyword evidence="2 5" id="KW-0378">Hydrolase</keyword>
<evidence type="ECO:0000256" key="1">
    <source>
        <dbReference type="ARBA" id="ARBA00022490"/>
    </source>
</evidence>
<feature type="short sequence motif" description="HGGXW" evidence="5">
    <location>
        <begin position="158"/>
        <end position="162"/>
    </location>
</feature>
<dbReference type="PANTHER" id="PTHR48081">
    <property type="entry name" value="AB HYDROLASE SUPERFAMILY PROTEIN C4A8.06C"/>
    <property type="match status" value="1"/>
</dbReference>
<proteinExistence type="inferred from homology"/>
<keyword evidence="9" id="KW-1185">Reference proteome</keyword>
<dbReference type="InterPro" id="IPR027519">
    <property type="entry name" value="KFase_ver/fungi-typ"/>
</dbReference>
<dbReference type="InterPro" id="IPR029058">
    <property type="entry name" value="AB_hydrolase_fold"/>
</dbReference>
<dbReference type="Ensembl" id="ENSPTET00000051427.1">
    <property type="protein sequence ID" value="ENSPTEP00000038104.1"/>
    <property type="gene ID" value="ENSPTEG00000035496.1"/>
</dbReference>
<evidence type="ECO:0000313" key="9">
    <source>
        <dbReference type="Proteomes" id="UP000694416"/>
    </source>
</evidence>
<reference evidence="8" key="2">
    <citation type="submission" date="2025-09" db="UniProtKB">
        <authorList>
            <consortium name="Ensembl"/>
        </authorList>
    </citation>
    <scope>IDENTIFICATION</scope>
</reference>
<reference evidence="8" key="1">
    <citation type="submission" date="2025-08" db="UniProtKB">
        <authorList>
            <consortium name="Ensembl"/>
        </authorList>
    </citation>
    <scope>IDENTIFICATION</scope>
</reference>
<dbReference type="GO" id="GO:0019441">
    <property type="term" value="P:L-tryptophan catabolic process to kynurenine"/>
    <property type="evidence" value="ECO:0007669"/>
    <property type="project" value="UniProtKB-UniRule"/>
</dbReference>
<keyword evidence="3 5" id="KW-0823">Tryptophan catabolism</keyword>
<feature type="region of interest" description="Disordered" evidence="6">
    <location>
        <begin position="389"/>
        <end position="408"/>
    </location>
</feature>
<feature type="active site" evidence="5">
    <location>
        <position position="342"/>
    </location>
</feature>
<keyword evidence="1 5" id="KW-0963">Cytoplasm</keyword>
<dbReference type="GO" id="GO:0005634">
    <property type="term" value="C:nucleus"/>
    <property type="evidence" value="ECO:0007669"/>
    <property type="project" value="UniProtKB-SubCell"/>
</dbReference>
<dbReference type="EC" id="3.5.1.9" evidence="5"/>
<dbReference type="GO" id="GO:0034354">
    <property type="term" value="P:'de novo' NAD+ biosynthetic process from L-tryptophan"/>
    <property type="evidence" value="ECO:0007669"/>
    <property type="project" value="UniProtKB-UniRule"/>
</dbReference>
<dbReference type="UniPathway" id="UPA00333">
    <property type="reaction ID" value="UER00454"/>
</dbReference>
<dbReference type="Gene3D" id="3.40.50.1820">
    <property type="entry name" value="alpha/beta hydrolase"/>
    <property type="match status" value="1"/>
</dbReference>
<dbReference type="Pfam" id="PF07859">
    <property type="entry name" value="Abhydrolase_3"/>
    <property type="match status" value="1"/>
</dbReference>